<dbReference type="OrthoDB" id="9758307at2"/>
<evidence type="ECO:0000313" key="5">
    <source>
        <dbReference type="Proteomes" id="UP000217696"/>
    </source>
</evidence>
<dbReference type="Gene3D" id="1.20.1330.10">
    <property type="entry name" value="f41 fragment of flagellin, N-terminal domain"/>
    <property type="match status" value="2"/>
</dbReference>
<dbReference type="Proteomes" id="UP000217696">
    <property type="component" value="Chromosome"/>
</dbReference>
<dbReference type="PANTHER" id="PTHR42792">
    <property type="entry name" value="FLAGELLIN"/>
    <property type="match status" value="1"/>
</dbReference>
<dbReference type="NCBIfam" id="TIGR02550">
    <property type="entry name" value="flagell_flgL"/>
    <property type="match status" value="1"/>
</dbReference>
<evidence type="ECO:0000256" key="3">
    <source>
        <dbReference type="ARBA" id="ARBA00023143"/>
    </source>
</evidence>
<keyword evidence="4" id="KW-0966">Cell projection</keyword>
<organism evidence="4 5">
    <name type="scientific">Aneurinibacillus soli</name>
    <dbReference type="NCBI Taxonomy" id="1500254"/>
    <lineage>
        <taxon>Bacteria</taxon>
        <taxon>Bacillati</taxon>
        <taxon>Bacillota</taxon>
        <taxon>Bacilli</taxon>
        <taxon>Bacillales</taxon>
        <taxon>Paenibacillaceae</taxon>
        <taxon>Aneurinibacillus group</taxon>
        <taxon>Aneurinibacillus</taxon>
    </lineage>
</organism>
<evidence type="ECO:0000313" key="4">
    <source>
        <dbReference type="EMBL" id="BAU26557.1"/>
    </source>
</evidence>
<dbReference type="InterPro" id="IPR046358">
    <property type="entry name" value="Flagellin_C"/>
</dbReference>
<dbReference type="GO" id="GO:0009424">
    <property type="term" value="C:bacterial-type flagellum hook"/>
    <property type="evidence" value="ECO:0007669"/>
    <property type="project" value="InterPro"/>
</dbReference>
<comment type="subcellular location">
    <subcellularLocation>
        <location evidence="1">Bacterial flagellum</location>
    </subcellularLocation>
</comment>
<reference evidence="4 5" key="1">
    <citation type="submission" date="2015-12" db="EMBL/GenBank/DDBJ databases">
        <title>Genome sequence of Aneurinibacillus soli.</title>
        <authorList>
            <person name="Lee J.S."/>
            <person name="Lee K.C."/>
            <person name="Kim K.K."/>
            <person name="Lee B.W."/>
        </authorList>
    </citation>
    <scope>NUCLEOTIDE SEQUENCE [LARGE SCALE GENOMIC DNA]</scope>
    <source>
        <strain evidence="4 5">CB4</strain>
    </source>
</reference>
<accession>A0A0U5B702</accession>
<evidence type="ECO:0000256" key="2">
    <source>
        <dbReference type="ARBA" id="ARBA00005709"/>
    </source>
</evidence>
<dbReference type="InterPro" id="IPR013384">
    <property type="entry name" value="Flagell_FlgL"/>
</dbReference>
<dbReference type="Pfam" id="PF00700">
    <property type="entry name" value="Flagellin_C"/>
    <property type="match status" value="1"/>
</dbReference>
<keyword evidence="4" id="KW-0969">Cilium</keyword>
<dbReference type="AlphaFoldDB" id="A0A0U5B702"/>
<dbReference type="GO" id="GO:0071973">
    <property type="term" value="P:bacterial-type flagellum-dependent cell motility"/>
    <property type="evidence" value="ECO:0007669"/>
    <property type="project" value="InterPro"/>
</dbReference>
<dbReference type="RefSeq" id="WP_096463595.1">
    <property type="nucleotide sequence ID" value="NZ_AP017312.1"/>
</dbReference>
<dbReference type="InterPro" id="IPR001492">
    <property type="entry name" value="Flagellin"/>
</dbReference>
<dbReference type="GO" id="GO:0005198">
    <property type="term" value="F:structural molecule activity"/>
    <property type="evidence" value="ECO:0007669"/>
    <property type="project" value="InterPro"/>
</dbReference>
<keyword evidence="3" id="KW-0975">Bacterial flagellum</keyword>
<sequence>MRVTQNMLNNTMMRNLNNSLNRMDKLQNMMSSGKKISKPSDDPVIASRGMLYRTSIGENEQFKENTGAANDWMTESETAVGEVGDVLSRVKELITQASNDTINQGDREKIRDEIIQLRDHLGTVANATLNGRYLFNGTNTDQAPFANGVYGSTNNEDINLEVSQGIKMPMNVDGIQLFGQSNPGVSSLTDFQSALSPSDKAAYDKAGGTDLFSMMNTLIEKLKPSEYATDQYGRTLAADATGRPIFDASGKSELYDPNDHLQTKLKNESFVRGAEGQLLAADKNGDPILDLTDPTNPTVKVYDPTATTPMQWPLKKNTSGSKLLAYDKTDTAVPKSIVLYDPTSTNQVPLVAPENKMAPVAGKELSGYLDVIQKHTDNFLQVRAEIGSRMNRLQLVQDRLDSQNGNLKNMMSNGEDADMAQVIMDLQNNENVHKAALAAGSRIIQPTLLDFLR</sequence>
<gene>
    <name evidence="4" type="primary">flgL</name>
    <name evidence="4" type="ORF">CB4_00684</name>
</gene>
<keyword evidence="4" id="KW-0282">Flagellum</keyword>
<dbReference type="PANTHER" id="PTHR42792:SF1">
    <property type="entry name" value="FLAGELLAR HOOK-ASSOCIATED PROTEIN 3"/>
    <property type="match status" value="1"/>
</dbReference>
<name>A0A0U5B702_9BACL</name>
<dbReference type="InterPro" id="IPR001029">
    <property type="entry name" value="Flagellin_N"/>
</dbReference>
<protein>
    <submittedName>
        <fullName evidence="4">Flagellar hook-associated protein 3</fullName>
    </submittedName>
</protein>
<dbReference type="KEGG" id="asoc:CB4_00684"/>
<proteinExistence type="inferred from homology"/>
<comment type="similarity">
    <text evidence="2">Belongs to the bacterial flagellin family.</text>
</comment>
<dbReference type="Pfam" id="PF00669">
    <property type="entry name" value="Flagellin_N"/>
    <property type="match status" value="1"/>
</dbReference>
<evidence type="ECO:0000256" key="1">
    <source>
        <dbReference type="ARBA" id="ARBA00004365"/>
    </source>
</evidence>
<dbReference type="EMBL" id="AP017312">
    <property type="protein sequence ID" value="BAU26557.1"/>
    <property type="molecule type" value="Genomic_DNA"/>
</dbReference>
<keyword evidence="5" id="KW-1185">Reference proteome</keyword>
<dbReference type="SUPFAM" id="SSF64518">
    <property type="entry name" value="Phase 1 flagellin"/>
    <property type="match status" value="1"/>
</dbReference>